<keyword evidence="3" id="KW-1185">Reference proteome</keyword>
<protein>
    <recommendedName>
        <fullName evidence="4">Secreted protein</fullName>
    </recommendedName>
</protein>
<organism evidence="2 3">
    <name type="scientific">Streptomyces sanglieri</name>
    <dbReference type="NCBI Taxonomy" id="193460"/>
    <lineage>
        <taxon>Bacteria</taxon>
        <taxon>Bacillati</taxon>
        <taxon>Actinomycetota</taxon>
        <taxon>Actinomycetes</taxon>
        <taxon>Kitasatosporales</taxon>
        <taxon>Streptomycetaceae</taxon>
        <taxon>Streptomyces</taxon>
    </lineage>
</organism>
<name>A0ABW2WKR5_9ACTN</name>
<comment type="caution">
    <text evidence="2">The sequence shown here is derived from an EMBL/GenBank/DDBJ whole genome shotgun (WGS) entry which is preliminary data.</text>
</comment>
<reference evidence="3" key="1">
    <citation type="journal article" date="2019" name="Int. J. Syst. Evol. Microbiol.">
        <title>The Global Catalogue of Microorganisms (GCM) 10K type strain sequencing project: providing services to taxonomists for standard genome sequencing and annotation.</title>
        <authorList>
            <consortium name="The Broad Institute Genomics Platform"/>
            <consortium name="The Broad Institute Genome Sequencing Center for Infectious Disease"/>
            <person name="Wu L."/>
            <person name="Ma J."/>
        </authorList>
    </citation>
    <scope>NUCLEOTIDE SEQUENCE [LARGE SCALE GENOMIC DNA]</scope>
    <source>
        <strain evidence="3">JCM 12607</strain>
    </source>
</reference>
<proteinExistence type="predicted"/>
<evidence type="ECO:0000313" key="3">
    <source>
        <dbReference type="Proteomes" id="UP001596915"/>
    </source>
</evidence>
<sequence>MTTLVLTRKTLQLTAMAVPLAGWTLHTTVLHRRLTQSLNRTPTDGRPHLVDLGMPVFTGTPP</sequence>
<evidence type="ECO:0000313" key="2">
    <source>
        <dbReference type="EMBL" id="MFD0621985.1"/>
    </source>
</evidence>
<dbReference type="Proteomes" id="UP001596915">
    <property type="component" value="Unassembled WGS sequence"/>
</dbReference>
<evidence type="ECO:0008006" key="4">
    <source>
        <dbReference type="Google" id="ProtNLM"/>
    </source>
</evidence>
<accession>A0ABW2WKR5</accession>
<gene>
    <name evidence="2" type="ORF">ACFQ2K_03400</name>
</gene>
<dbReference type="EMBL" id="JBHTGL010000005">
    <property type="protein sequence ID" value="MFD0621985.1"/>
    <property type="molecule type" value="Genomic_DNA"/>
</dbReference>
<feature type="region of interest" description="Disordered" evidence="1">
    <location>
        <begin position="38"/>
        <end position="62"/>
    </location>
</feature>
<evidence type="ECO:0000256" key="1">
    <source>
        <dbReference type="SAM" id="MobiDB-lite"/>
    </source>
</evidence>